<proteinExistence type="inferred from homology"/>
<comment type="similarity">
    <text evidence="2 10 11">Belongs to the TRAFAC class translation factor GTPase superfamily. Classic translation factor GTPase family. IF-2 subfamily.</text>
</comment>
<dbReference type="FunFam" id="3.40.50.10050:FF:000001">
    <property type="entry name" value="Translation initiation factor IF-2"/>
    <property type="match status" value="1"/>
</dbReference>
<keyword evidence="16" id="KW-1185">Reference proteome</keyword>
<dbReference type="InterPro" id="IPR036925">
    <property type="entry name" value="TIF_IF2_dom3_sf"/>
</dbReference>
<dbReference type="FunFam" id="3.40.50.300:FF:000019">
    <property type="entry name" value="Translation initiation factor IF-2"/>
    <property type="match status" value="1"/>
</dbReference>
<name>A0A1I4VLH6_9BACT</name>
<evidence type="ECO:0000313" key="15">
    <source>
        <dbReference type="EMBL" id="SFN02122.1"/>
    </source>
</evidence>
<evidence type="ECO:0000256" key="9">
    <source>
        <dbReference type="ARBA" id="ARBA00025162"/>
    </source>
</evidence>
<feature type="compositionally biased region" description="Acidic residues" evidence="13">
    <location>
        <begin position="283"/>
        <end position="293"/>
    </location>
</feature>
<feature type="compositionally biased region" description="Basic and acidic residues" evidence="13">
    <location>
        <begin position="318"/>
        <end position="349"/>
    </location>
</feature>
<feature type="compositionally biased region" description="Basic residues" evidence="13">
    <location>
        <begin position="256"/>
        <end position="271"/>
    </location>
</feature>
<dbReference type="PANTHER" id="PTHR43381">
    <property type="entry name" value="TRANSLATION INITIATION FACTOR IF-2-RELATED"/>
    <property type="match status" value="1"/>
</dbReference>
<feature type="region of interest" description="Disordered" evidence="13">
    <location>
        <begin position="73"/>
        <end position="92"/>
    </location>
</feature>
<evidence type="ECO:0000256" key="13">
    <source>
        <dbReference type="SAM" id="MobiDB-lite"/>
    </source>
</evidence>
<dbReference type="OrthoDB" id="9811804at2"/>
<dbReference type="PROSITE" id="PS51722">
    <property type="entry name" value="G_TR_2"/>
    <property type="match status" value="1"/>
</dbReference>
<dbReference type="InterPro" id="IPR044145">
    <property type="entry name" value="IF2_II"/>
</dbReference>
<dbReference type="Gene3D" id="1.10.10.2480">
    <property type="match status" value="1"/>
</dbReference>
<dbReference type="Pfam" id="PF22042">
    <property type="entry name" value="EF-G_D2"/>
    <property type="match status" value="1"/>
</dbReference>
<evidence type="ECO:0000256" key="6">
    <source>
        <dbReference type="ARBA" id="ARBA00022741"/>
    </source>
</evidence>
<dbReference type="Gene3D" id="3.40.50.10050">
    <property type="entry name" value="Translation initiation factor IF- 2, domain 3"/>
    <property type="match status" value="1"/>
</dbReference>
<dbReference type="AlphaFoldDB" id="A0A1I4VLH6"/>
<dbReference type="Pfam" id="PF00009">
    <property type="entry name" value="GTP_EFTU"/>
    <property type="match status" value="1"/>
</dbReference>
<keyword evidence="4 10" id="KW-0963">Cytoplasm</keyword>
<dbReference type="InterPro" id="IPR004161">
    <property type="entry name" value="EFTu-like_2"/>
</dbReference>
<dbReference type="Gene3D" id="2.40.30.10">
    <property type="entry name" value="Translation factors"/>
    <property type="match status" value="2"/>
</dbReference>
<dbReference type="InterPro" id="IPR005225">
    <property type="entry name" value="Small_GTP-bd"/>
</dbReference>
<dbReference type="SUPFAM" id="SSF52156">
    <property type="entry name" value="Initiation factor IF2/eIF5b, domain 3"/>
    <property type="match status" value="1"/>
</dbReference>
<evidence type="ECO:0000259" key="14">
    <source>
        <dbReference type="PROSITE" id="PS51722"/>
    </source>
</evidence>
<dbReference type="InterPro" id="IPR053905">
    <property type="entry name" value="EF-G-like_DII"/>
</dbReference>
<feature type="region of interest" description="Disordered" evidence="13">
    <location>
        <begin position="183"/>
        <end position="374"/>
    </location>
</feature>
<feature type="binding site" evidence="10">
    <location>
        <begin position="510"/>
        <end position="514"/>
    </location>
    <ligand>
        <name>GTP</name>
        <dbReference type="ChEBI" id="CHEBI:37565"/>
    </ligand>
</feature>
<dbReference type="InterPro" id="IPR006847">
    <property type="entry name" value="IF2_N"/>
</dbReference>
<feature type="binding site" evidence="10">
    <location>
        <begin position="564"/>
        <end position="567"/>
    </location>
    <ligand>
        <name>GTP</name>
        <dbReference type="ChEBI" id="CHEBI:37565"/>
    </ligand>
</feature>
<dbReference type="GO" id="GO:0003924">
    <property type="term" value="F:GTPase activity"/>
    <property type="evidence" value="ECO:0007669"/>
    <property type="project" value="UniProtKB-UniRule"/>
</dbReference>
<dbReference type="InterPro" id="IPR000178">
    <property type="entry name" value="TF_IF2_bacterial-like"/>
</dbReference>
<evidence type="ECO:0000256" key="12">
    <source>
        <dbReference type="RuleBase" id="RU000645"/>
    </source>
</evidence>
<dbReference type="STRING" id="39841.SAMN05660836_02358"/>
<accession>A0A1I4VLH6</accession>
<dbReference type="FunFam" id="2.40.30.10:FF:000008">
    <property type="entry name" value="Translation initiation factor IF-2"/>
    <property type="match status" value="1"/>
</dbReference>
<dbReference type="CDD" id="cd01887">
    <property type="entry name" value="IF2_eIF5B"/>
    <property type="match status" value="1"/>
</dbReference>
<dbReference type="Proteomes" id="UP000199611">
    <property type="component" value="Unassembled WGS sequence"/>
</dbReference>
<evidence type="ECO:0000313" key="16">
    <source>
        <dbReference type="Proteomes" id="UP000199611"/>
    </source>
</evidence>
<sequence length="970" mass="108148">MARMRVHELAKELKMSAKELMDKMLEMGIPVKNHMSMVSDSDVSYIRRHFKKVVKKTRVLDEGVQPQKIIRRRRKETPTVEPEEETVAEGEVQEKAEVVAKEAVSEAVEARSESEELVEEVEARPVEKSGEPEMVADTELTEAEEAGEAQEVAQEVTEEAVGDRLEPEGEKVVAEADVISETGGIVPESAEEEHPVSELAEEVSSEEKAQVEVVEVKEVERPAESVEEVRPQEKEVEPPRAEEGAEVSERAEERKQKRHRRRKRRKSRKHEAAKIVQLPEFIPEPEDDIEEELEQKVRVRIEDEPVKKPFKAGKKFRDRAERKGKRDEEDVLEKVSRPGRQAEEHRVSEEVPEEAASSEVKESRPGTLPPKAGKRKIKIGEAITVGELAKQMGVKAAEVVKKLLLLGLPVTVNQAIDFDTAALVAAEFEYEVEKTGFEEEDILRTEEDRPEDLKPRPPVVTVMGHVDHGKTSLLDAIRHTNFTAEEAGGITQHIGAYHVKLDNGDVVFLDTPGHEAFTAMRARGARVTDIVVLVVAADDGVMQQTVEAINHARAANVPIIVAINKIDKPEANPDRVKRELAEHGLIPEEWGGDTIMVEVSAKKKIGIDDLLEMILLQAELMELKANPNKPARGRVIEAKLEKGRGPVATVLIQEGTLRVGDAYVCGVHYGRVRSLFNDRGQRISEAGPSMPVEVIGLSGVPMAGDDFAVVADEKQARMVAEHRLRKQREKELSRTTKITLEKLYEQIREGELKELNLIIKADVQGSLEALTDAVKRLKHPEIKINIIHGATGAINETDIMLASASNAIVIGFNVRPDSKVEDLAQREHVDVRFYNVIYQVINDIKDAMAGLLEPEYREKILGRAEVRQTFHISRVGTVAGCYVLDGVIQRGAKVRVLRDQVVVYEGKIASLRRFKDDVKEVKAGFECGILVENFNDVKVGDVLEAFVMEEIKPTVDVVGEVGKDSEESEQ</sequence>
<dbReference type="Gene3D" id="3.40.50.300">
    <property type="entry name" value="P-loop containing nucleotide triphosphate hydrolases"/>
    <property type="match status" value="1"/>
</dbReference>
<dbReference type="SUPFAM" id="SSF50447">
    <property type="entry name" value="Translation proteins"/>
    <property type="match status" value="2"/>
</dbReference>
<reference evidence="15 16" key="1">
    <citation type="submission" date="2016-10" db="EMBL/GenBank/DDBJ databases">
        <authorList>
            <person name="de Groot N.N."/>
        </authorList>
    </citation>
    <scope>NUCLEOTIDE SEQUENCE [LARGE SCALE GENOMIC DNA]</scope>
    <source>
        <strain evidence="15 16">DSM 9990</strain>
    </source>
</reference>
<evidence type="ECO:0000256" key="4">
    <source>
        <dbReference type="ARBA" id="ARBA00022490"/>
    </source>
</evidence>
<evidence type="ECO:0000256" key="7">
    <source>
        <dbReference type="ARBA" id="ARBA00022917"/>
    </source>
</evidence>
<feature type="compositionally biased region" description="Basic and acidic residues" evidence="13">
    <location>
        <begin position="294"/>
        <end position="307"/>
    </location>
</feature>
<dbReference type="InterPro" id="IPR027417">
    <property type="entry name" value="P-loop_NTPase"/>
</dbReference>
<feature type="region of interest" description="G-domain" evidence="10">
    <location>
        <begin position="458"/>
        <end position="606"/>
    </location>
</feature>
<dbReference type="CDD" id="cd03692">
    <property type="entry name" value="mtIF2_IVc"/>
    <property type="match status" value="1"/>
</dbReference>
<feature type="compositionally biased region" description="Basic and acidic residues" evidence="13">
    <location>
        <begin position="205"/>
        <end position="255"/>
    </location>
</feature>
<dbReference type="GO" id="GO:0005829">
    <property type="term" value="C:cytosol"/>
    <property type="evidence" value="ECO:0007669"/>
    <property type="project" value="TreeGrafter"/>
</dbReference>
<dbReference type="EMBL" id="FOUU01000010">
    <property type="protein sequence ID" value="SFN02122.1"/>
    <property type="molecule type" value="Genomic_DNA"/>
</dbReference>
<dbReference type="GO" id="GO:0005525">
    <property type="term" value="F:GTP binding"/>
    <property type="evidence" value="ECO:0007669"/>
    <property type="project" value="UniProtKB-KW"/>
</dbReference>
<evidence type="ECO:0000256" key="5">
    <source>
        <dbReference type="ARBA" id="ARBA00022540"/>
    </source>
</evidence>
<evidence type="ECO:0000256" key="10">
    <source>
        <dbReference type="HAMAP-Rule" id="MF_00100"/>
    </source>
</evidence>
<dbReference type="Pfam" id="PF11987">
    <property type="entry name" value="IF-2"/>
    <property type="match status" value="1"/>
</dbReference>
<feature type="compositionally biased region" description="Basic residues" evidence="13">
    <location>
        <begin position="308"/>
        <end position="317"/>
    </location>
</feature>
<dbReference type="HAMAP" id="MF_00100_B">
    <property type="entry name" value="IF_2_B"/>
    <property type="match status" value="1"/>
</dbReference>
<keyword evidence="8 10" id="KW-0342">GTP-binding</keyword>
<dbReference type="SUPFAM" id="SSF52540">
    <property type="entry name" value="P-loop containing nucleoside triphosphate hydrolases"/>
    <property type="match status" value="1"/>
</dbReference>
<evidence type="ECO:0000256" key="3">
    <source>
        <dbReference type="ARBA" id="ARBA00020675"/>
    </source>
</evidence>
<feature type="domain" description="Tr-type G" evidence="14">
    <location>
        <begin position="455"/>
        <end position="624"/>
    </location>
</feature>
<dbReference type="Pfam" id="PF03144">
    <property type="entry name" value="GTP_EFTU_D2"/>
    <property type="match status" value="1"/>
</dbReference>
<feature type="binding site" evidence="10">
    <location>
        <begin position="464"/>
        <end position="471"/>
    </location>
    <ligand>
        <name>GTP</name>
        <dbReference type="ChEBI" id="CHEBI:37565"/>
    </ligand>
</feature>
<comment type="function">
    <text evidence="9 10 11">One of the essential components for the initiation of protein synthesis. Protects formylmethionyl-tRNA from spontaneous hydrolysis and promotes its binding to the 30S ribosomal subunits. Also involved in the hydrolysis of GTP during the formation of the 70S ribosomal complex.</text>
</comment>
<dbReference type="NCBIfam" id="TIGR00487">
    <property type="entry name" value="IF-2"/>
    <property type="match status" value="1"/>
</dbReference>
<organism evidence="15 16">
    <name type="scientific">Thermodesulforhabdus norvegica</name>
    <dbReference type="NCBI Taxonomy" id="39841"/>
    <lineage>
        <taxon>Bacteria</taxon>
        <taxon>Pseudomonadati</taxon>
        <taxon>Thermodesulfobacteriota</taxon>
        <taxon>Syntrophobacteria</taxon>
        <taxon>Syntrophobacterales</taxon>
        <taxon>Thermodesulforhabdaceae</taxon>
        <taxon>Thermodesulforhabdus</taxon>
    </lineage>
</organism>
<evidence type="ECO:0000256" key="8">
    <source>
        <dbReference type="ARBA" id="ARBA00023134"/>
    </source>
</evidence>
<dbReference type="InterPro" id="IPR000795">
    <property type="entry name" value="T_Tr_GTP-bd_dom"/>
</dbReference>
<evidence type="ECO:0000256" key="11">
    <source>
        <dbReference type="RuleBase" id="RU000644"/>
    </source>
</evidence>
<dbReference type="InterPro" id="IPR015760">
    <property type="entry name" value="TIF_IF2"/>
</dbReference>
<evidence type="ECO:0000256" key="2">
    <source>
        <dbReference type="ARBA" id="ARBA00007733"/>
    </source>
</evidence>
<keyword evidence="6 10" id="KW-0547">Nucleotide-binding</keyword>
<dbReference type="PANTHER" id="PTHR43381:SF5">
    <property type="entry name" value="TR-TYPE G DOMAIN-CONTAINING PROTEIN"/>
    <property type="match status" value="1"/>
</dbReference>
<dbReference type="CDD" id="cd03702">
    <property type="entry name" value="IF2_mtIF2_II"/>
    <property type="match status" value="1"/>
</dbReference>
<dbReference type="NCBIfam" id="TIGR00231">
    <property type="entry name" value="small_GTP"/>
    <property type="match status" value="1"/>
</dbReference>
<dbReference type="Pfam" id="PF04760">
    <property type="entry name" value="IF2_N"/>
    <property type="match status" value="2"/>
</dbReference>
<dbReference type="RefSeq" id="WP_093396019.1">
    <property type="nucleotide sequence ID" value="NZ_FOUU01000010.1"/>
</dbReference>
<dbReference type="InterPro" id="IPR023115">
    <property type="entry name" value="TIF_IF2_dom3"/>
</dbReference>
<protein>
    <recommendedName>
        <fullName evidence="3 10">Translation initiation factor IF-2</fullName>
    </recommendedName>
</protein>
<dbReference type="GO" id="GO:0003743">
    <property type="term" value="F:translation initiation factor activity"/>
    <property type="evidence" value="ECO:0007669"/>
    <property type="project" value="UniProtKB-UniRule"/>
</dbReference>
<dbReference type="PROSITE" id="PS01176">
    <property type="entry name" value="IF2"/>
    <property type="match status" value="1"/>
</dbReference>
<keyword evidence="7 10" id="KW-0648">Protein biosynthesis</keyword>
<gene>
    <name evidence="10" type="primary">infB</name>
    <name evidence="15" type="ORF">SAMN05660836_02358</name>
</gene>
<evidence type="ECO:0000256" key="1">
    <source>
        <dbReference type="ARBA" id="ARBA00004496"/>
    </source>
</evidence>
<comment type="subcellular location">
    <subcellularLocation>
        <location evidence="1 10 12">Cytoplasm</location>
    </subcellularLocation>
</comment>
<dbReference type="InterPro" id="IPR009000">
    <property type="entry name" value="Transl_B-barrel_sf"/>
</dbReference>
<dbReference type="FunFam" id="2.40.30.10:FF:000054">
    <property type="entry name" value="Translation initiation factor IF-2"/>
    <property type="match status" value="1"/>
</dbReference>
<keyword evidence="5 10" id="KW-0396">Initiation factor</keyword>